<dbReference type="AlphaFoldDB" id="A0A167XWH4"/>
<feature type="region of interest" description="Disordered" evidence="1">
    <location>
        <begin position="71"/>
        <end position="97"/>
    </location>
</feature>
<dbReference type="Proteomes" id="UP000076449">
    <property type="component" value="Chromosome I"/>
</dbReference>
<evidence type="ECO:0000256" key="1">
    <source>
        <dbReference type="SAM" id="MobiDB-lite"/>
    </source>
</evidence>
<sequence>MASRPFCNCNMSSPDEQADNLTLLLDATHGQSSYHLEAILQDIIKHSPEGREIASKWLLGEKVEARYNPVVPSSTTPDASALPSKHEPTSESMANDPMPPRMESCIYCMEDFDVTQNSETSCRYHVEKDVVDEEFFKNEIAGGLDVDNNDYRMAYPDKFYYPCCGRDLMDEQCQIGCHRAADPGDRPRKRFTSKGWCEVDGDFIWGLG</sequence>
<gene>
    <name evidence="2" type="ORF">EN45_034620</name>
</gene>
<reference evidence="2" key="1">
    <citation type="journal article" date="2014" name="Genome Announc.">
        <title>Complete sequencing and chromosome-scale genome assembly of the industrial progenitor strain P2niaD18 from the penicillin producer Penicillium chrysogenum.</title>
        <authorList>
            <person name="Specht T."/>
            <person name="Dahlmann T.A."/>
            <person name="Zadra I."/>
            <person name="Kurnsteiner H."/>
            <person name="Kuck U."/>
        </authorList>
    </citation>
    <scope>NUCLEOTIDE SEQUENCE [LARGE SCALE GENOMIC DNA]</scope>
    <source>
        <strain evidence="2">P2niaD18</strain>
    </source>
</reference>
<evidence type="ECO:0000313" key="2">
    <source>
        <dbReference type="EMBL" id="KZN93288.1"/>
    </source>
</evidence>
<name>A0A167XWH4_PENCH</name>
<organism evidence="2">
    <name type="scientific">Penicillium chrysogenum</name>
    <name type="common">Penicillium notatum</name>
    <dbReference type="NCBI Taxonomy" id="5076"/>
    <lineage>
        <taxon>Eukaryota</taxon>
        <taxon>Fungi</taxon>
        <taxon>Dikarya</taxon>
        <taxon>Ascomycota</taxon>
        <taxon>Pezizomycotina</taxon>
        <taxon>Eurotiomycetes</taxon>
        <taxon>Eurotiomycetidae</taxon>
        <taxon>Eurotiales</taxon>
        <taxon>Aspergillaceae</taxon>
        <taxon>Penicillium</taxon>
        <taxon>Penicillium chrysogenum species complex</taxon>
    </lineage>
</organism>
<dbReference type="PANTHER" id="PTHR38167">
    <property type="entry name" value="C2H2-TYPE DOMAIN-CONTAINING PROTEIN"/>
    <property type="match status" value="1"/>
</dbReference>
<proteinExistence type="predicted"/>
<dbReference type="PANTHER" id="PTHR38167:SF1">
    <property type="entry name" value="C2H2-TYPE DOMAIN-CONTAINING PROTEIN"/>
    <property type="match status" value="1"/>
</dbReference>
<protein>
    <submittedName>
        <fullName evidence="2">Uncharacterized protein</fullName>
    </submittedName>
</protein>
<accession>A0A167XWH4</accession>
<dbReference type="EMBL" id="CM002798">
    <property type="protein sequence ID" value="KZN93288.1"/>
    <property type="molecule type" value="Genomic_DNA"/>
</dbReference>